<evidence type="ECO:0000313" key="3">
    <source>
        <dbReference type="Proteomes" id="UP000593575"/>
    </source>
</evidence>
<sequence length="143" mass="16043">GGDEDSYVSLLEEELVHLTVKSSLVVPNGKSTLLRMIKIAGQNFFKIEFEDEGDLELIMAGRPWFFRRNLDCNETPDESKELSKEDSPFSLALKVESNLIGKVNKQLGVTMKKSMPQHYYLGRSDKGMEGNSNSDIRGEGGRQ</sequence>
<comment type="caution">
    <text evidence="2">The sequence shown here is derived from an EMBL/GenBank/DDBJ whole genome shotgun (WGS) entry which is preliminary data.</text>
</comment>
<feature type="region of interest" description="Disordered" evidence="1">
    <location>
        <begin position="120"/>
        <end position="143"/>
    </location>
</feature>
<dbReference type="Proteomes" id="UP000593575">
    <property type="component" value="Unassembled WGS sequence"/>
</dbReference>
<evidence type="ECO:0000256" key="1">
    <source>
        <dbReference type="SAM" id="MobiDB-lite"/>
    </source>
</evidence>
<evidence type="ECO:0000313" key="2">
    <source>
        <dbReference type="EMBL" id="MBA0844625.1"/>
    </source>
</evidence>
<feature type="non-terminal residue" evidence="2">
    <location>
        <position position="143"/>
    </location>
</feature>
<dbReference type="EMBL" id="JABFAE010115022">
    <property type="protein sequence ID" value="MBA0844625.1"/>
    <property type="molecule type" value="Genomic_DNA"/>
</dbReference>
<evidence type="ECO:0008006" key="4">
    <source>
        <dbReference type="Google" id="ProtNLM"/>
    </source>
</evidence>
<protein>
    <recommendedName>
        <fullName evidence="4">DUF4283 domain-containing protein</fullName>
    </recommendedName>
</protein>
<gene>
    <name evidence="2" type="ORF">Goarm_022301</name>
</gene>
<keyword evidence="3" id="KW-1185">Reference proteome</keyword>
<organism evidence="2 3">
    <name type="scientific">Gossypium armourianum</name>
    <dbReference type="NCBI Taxonomy" id="34283"/>
    <lineage>
        <taxon>Eukaryota</taxon>
        <taxon>Viridiplantae</taxon>
        <taxon>Streptophyta</taxon>
        <taxon>Embryophyta</taxon>
        <taxon>Tracheophyta</taxon>
        <taxon>Spermatophyta</taxon>
        <taxon>Magnoliopsida</taxon>
        <taxon>eudicotyledons</taxon>
        <taxon>Gunneridae</taxon>
        <taxon>Pentapetalae</taxon>
        <taxon>rosids</taxon>
        <taxon>malvids</taxon>
        <taxon>Malvales</taxon>
        <taxon>Malvaceae</taxon>
        <taxon>Malvoideae</taxon>
        <taxon>Gossypium</taxon>
    </lineage>
</organism>
<dbReference type="AlphaFoldDB" id="A0A7J9KDU9"/>
<name>A0A7J9KDU9_9ROSI</name>
<reference evidence="2 3" key="1">
    <citation type="journal article" date="2019" name="Genome Biol. Evol.">
        <title>Insights into the evolution of the New World diploid cottons (Gossypium, subgenus Houzingenia) based on genome sequencing.</title>
        <authorList>
            <person name="Grover C.E."/>
            <person name="Arick M.A. 2nd"/>
            <person name="Thrash A."/>
            <person name="Conover J.L."/>
            <person name="Sanders W.S."/>
            <person name="Peterson D.G."/>
            <person name="Frelichowski J.E."/>
            <person name="Scheffler J.A."/>
            <person name="Scheffler B.E."/>
            <person name="Wendel J.F."/>
        </authorList>
    </citation>
    <scope>NUCLEOTIDE SEQUENCE [LARGE SCALE GENOMIC DNA]</scope>
    <source>
        <strain evidence="2">6</strain>
        <tissue evidence="2">Leaf</tissue>
    </source>
</reference>
<proteinExistence type="predicted"/>
<accession>A0A7J9KDU9</accession>